<feature type="transmembrane region" description="Helical" evidence="1">
    <location>
        <begin position="120"/>
        <end position="141"/>
    </location>
</feature>
<dbReference type="Proteomes" id="UP000561077">
    <property type="component" value="Unassembled WGS sequence"/>
</dbReference>
<gene>
    <name evidence="3" type="ORF">HLH25_10265</name>
    <name evidence="2" type="ORF">HLH26_10285</name>
</gene>
<proteinExistence type="predicted"/>
<keyword evidence="1" id="KW-0812">Transmembrane</keyword>
<keyword evidence="1" id="KW-1133">Transmembrane helix</keyword>
<dbReference type="Proteomes" id="UP000540490">
    <property type="component" value="Unassembled WGS sequence"/>
</dbReference>
<evidence type="ECO:0000256" key="1">
    <source>
        <dbReference type="SAM" id="Phobius"/>
    </source>
</evidence>
<dbReference type="RefSeq" id="WP_182973967.1">
    <property type="nucleotide sequence ID" value="NZ_JABEQN010000011.1"/>
</dbReference>
<evidence type="ECO:0000313" key="5">
    <source>
        <dbReference type="Proteomes" id="UP000561077"/>
    </source>
</evidence>
<protein>
    <submittedName>
        <fullName evidence="2">Uncharacterized protein</fullName>
    </submittedName>
</protein>
<feature type="transmembrane region" description="Helical" evidence="1">
    <location>
        <begin position="168"/>
        <end position="191"/>
    </location>
</feature>
<feature type="transmembrane region" description="Helical" evidence="1">
    <location>
        <begin position="203"/>
        <end position="221"/>
    </location>
</feature>
<comment type="caution">
    <text evidence="2">The sequence shown here is derived from an EMBL/GenBank/DDBJ whole genome shotgun (WGS) entry which is preliminary data.</text>
</comment>
<organism evidence="2 5">
    <name type="scientific">Gluconacetobacter dulcium</name>
    <dbReference type="NCBI Taxonomy" id="2729096"/>
    <lineage>
        <taxon>Bacteria</taxon>
        <taxon>Pseudomonadati</taxon>
        <taxon>Pseudomonadota</taxon>
        <taxon>Alphaproteobacteria</taxon>
        <taxon>Acetobacterales</taxon>
        <taxon>Acetobacteraceae</taxon>
        <taxon>Gluconacetobacter</taxon>
    </lineage>
</organism>
<evidence type="ECO:0000313" key="3">
    <source>
        <dbReference type="EMBL" id="MBB2194017.1"/>
    </source>
</evidence>
<dbReference type="AlphaFoldDB" id="A0A7W4IL76"/>
<feature type="transmembrane region" description="Helical" evidence="1">
    <location>
        <begin position="30"/>
        <end position="54"/>
    </location>
</feature>
<evidence type="ECO:0000313" key="4">
    <source>
        <dbReference type="Proteomes" id="UP000540490"/>
    </source>
</evidence>
<dbReference type="EMBL" id="JABEQO010000011">
    <property type="protein sequence ID" value="MBB2164920.1"/>
    <property type="molecule type" value="Genomic_DNA"/>
</dbReference>
<name>A0A7W4IL76_9PROT</name>
<keyword evidence="1" id="KW-0472">Membrane</keyword>
<accession>A0A7W4IL76</accession>
<reference evidence="4 5" key="1">
    <citation type="submission" date="2020-04" db="EMBL/GenBank/DDBJ databases">
        <title>Description of novel Gluconacetobacter.</title>
        <authorList>
            <person name="Sombolestani A."/>
        </authorList>
    </citation>
    <scope>NUCLEOTIDE SEQUENCE [LARGE SCALE GENOMIC DNA]</scope>
    <source>
        <strain evidence="3 4">LMG 1728</strain>
        <strain evidence="2 5">LMG 1731</strain>
    </source>
</reference>
<evidence type="ECO:0000313" key="2">
    <source>
        <dbReference type="EMBL" id="MBB2164920.1"/>
    </source>
</evidence>
<dbReference type="EMBL" id="JABEQN010000011">
    <property type="protein sequence ID" value="MBB2194017.1"/>
    <property type="molecule type" value="Genomic_DNA"/>
</dbReference>
<keyword evidence="4" id="KW-1185">Reference proteome</keyword>
<sequence>MRNGEDIKHIIRSARLSTPISMCGEPLADAIGAIFSVIAFVMTTVAFTYLYFYYMPQGYISSTFSAHASGQSFSDAQIRFMENVSIGMSAIYAVLMTLFFLVVYGVYLESSADNDYGGKFFIATFSVMAFGNIINIINLIANKGTPDDKASFYVDSLNFLQVDVNTSLGSFLSAIYVDVIIATAITAYYYIKFVHKKTIVKATLPYLPTALMIICAVVYYIKTS</sequence>
<feature type="transmembrane region" description="Helical" evidence="1">
    <location>
        <begin position="90"/>
        <end position="108"/>
    </location>
</feature>